<protein>
    <recommendedName>
        <fullName evidence="4">nicotinate-nucleotide diphosphorylase (carboxylating)</fullName>
        <ecNumber evidence="4">2.4.2.19</ecNumber>
    </recommendedName>
    <alternativeName>
        <fullName evidence="8">Quinolinate phosphoribosyltransferase [decarboxylating]</fullName>
    </alternativeName>
</protein>
<dbReference type="Gene3D" id="3.90.1170.20">
    <property type="entry name" value="Quinolinate phosphoribosyl transferase, N-terminal domain"/>
    <property type="match status" value="1"/>
</dbReference>
<dbReference type="InterPro" id="IPR036068">
    <property type="entry name" value="Nicotinate_pribotase-like_C"/>
</dbReference>
<evidence type="ECO:0000256" key="6">
    <source>
        <dbReference type="ARBA" id="ARBA00022676"/>
    </source>
</evidence>
<proteinExistence type="inferred from homology"/>
<organism evidence="13 14">
    <name type="scientific">Synechocystis salina LEGE 00031</name>
    <dbReference type="NCBI Taxonomy" id="1828736"/>
    <lineage>
        <taxon>Bacteria</taxon>
        <taxon>Bacillati</taxon>
        <taxon>Cyanobacteriota</taxon>
        <taxon>Cyanophyceae</taxon>
        <taxon>Synechococcales</taxon>
        <taxon>Merismopediaceae</taxon>
        <taxon>Synechocystis</taxon>
    </lineage>
</organism>
<dbReference type="EMBL" id="JADEVV010000066">
    <property type="protein sequence ID" value="MBE9255498.1"/>
    <property type="molecule type" value="Genomic_DNA"/>
</dbReference>
<evidence type="ECO:0000256" key="1">
    <source>
        <dbReference type="ARBA" id="ARBA00003237"/>
    </source>
</evidence>
<feature type="domain" description="Quinolinate phosphoribosyl transferase N-terminal" evidence="12">
    <location>
        <begin position="26"/>
        <end position="110"/>
    </location>
</feature>
<keyword evidence="7 10" id="KW-0808">Transferase</keyword>
<accession>A0ABR9VX95</accession>
<dbReference type="PANTHER" id="PTHR32179">
    <property type="entry name" value="NICOTINATE-NUCLEOTIDE PYROPHOSPHORYLASE [CARBOXYLATING]"/>
    <property type="match status" value="1"/>
</dbReference>
<evidence type="ECO:0000256" key="4">
    <source>
        <dbReference type="ARBA" id="ARBA00011944"/>
    </source>
</evidence>
<evidence type="ECO:0000259" key="11">
    <source>
        <dbReference type="Pfam" id="PF01729"/>
    </source>
</evidence>
<dbReference type="EC" id="2.4.2.19" evidence="4"/>
<keyword evidence="14" id="KW-1185">Reference proteome</keyword>
<evidence type="ECO:0000256" key="9">
    <source>
        <dbReference type="ARBA" id="ARBA00047445"/>
    </source>
</evidence>
<dbReference type="InterPro" id="IPR013785">
    <property type="entry name" value="Aldolase_TIM"/>
</dbReference>
<dbReference type="Pfam" id="PF01729">
    <property type="entry name" value="QRPTase_C"/>
    <property type="match status" value="1"/>
</dbReference>
<name>A0ABR9VX95_9SYNC</name>
<dbReference type="NCBIfam" id="TIGR00078">
    <property type="entry name" value="nadC"/>
    <property type="match status" value="1"/>
</dbReference>
<evidence type="ECO:0000256" key="5">
    <source>
        <dbReference type="ARBA" id="ARBA00022642"/>
    </source>
</evidence>
<keyword evidence="5" id="KW-0662">Pyridine nucleotide biosynthesis</keyword>
<dbReference type="RefSeq" id="WP_194020858.1">
    <property type="nucleotide sequence ID" value="NZ_JADEVV010000066.1"/>
</dbReference>
<feature type="domain" description="Quinolinate phosphoribosyl transferase C-terminal" evidence="11">
    <location>
        <begin position="112"/>
        <end position="280"/>
    </location>
</feature>
<dbReference type="InterPro" id="IPR002638">
    <property type="entry name" value="Quinolinate_PRibosylTrfase_C"/>
</dbReference>
<keyword evidence="6 10" id="KW-0328">Glycosyltransferase</keyword>
<reference evidence="13 14" key="1">
    <citation type="submission" date="2020-10" db="EMBL/GenBank/DDBJ databases">
        <authorList>
            <person name="Castelo-Branco R."/>
            <person name="Eusebio N."/>
            <person name="Adriana R."/>
            <person name="Vieira A."/>
            <person name="Brugerolle De Fraissinette N."/>
            <person name="Rezende De Castro R."/>
            <person name="Schneider M.P."/>
            <person name="Vasconcelos V."/>
            <person name="Leao P.N."/>
        </authorList>
    </citation>
    <scope>NUCLEOTIDE SEQUENCE [LARGE SCALE GENOMIC DNA]</scope>
    <source>
        <strain evidence="13 14">LEGE 00031</strain>
    </source>
</reference>
<dbReference type="Gene3D" id="3.20.20.70">
    <property type="entry name" value="Aldolase class I"/>
    <property type="match status" value="1"/>
</dbReference>
<dbReference type="InterPro" id="IPR037128">
    <property type="entry name" value="Quinolinate_PRibosylTase_N_sf"/>
</dbReference>
<evidence type="ECO:0000256" key="10">
    <source>
        <dbReference type="PIRNR" id="PIRNR006250"/>
    </source>
</evidence>
<comment type="catalytic activity">
    <reaction evidence="9">
        <text>nicotinate beta-D-ribonucleotide + CO2 + diphosphate = quinolinate + 5-phospho-alpha-D-ribose 1-diphosphate + 2 H(+)</text>
        <dbReference type="Rhea" id="RHEA:12733"/>
        <dbReference type="ChEBI" id="CHEBI:15378"/>
        <dbReference type="ChEBI" id="CHEBI:16526"/>
        <dbReference type="ChEBI" id="CHEBI:29959"/>
        <dbReference type="ChEBI" id="CHEBI:33019"/>
        <dbReference type="ChEBI" id="CHEBI:57502"/>
        <dbReference type="ChEBI" id="CHEBI:58017"/>
        <dbReference type="EC" id="2.4.2.19"/>
    </reaction>
</comment>
<evidence type="ECO:0000256" key="7">
    <source>
        <dbReference type="ARBA" id="ARBA00022679"/>
    </source>
</evidence>
<evidence type="ECO:0000256" key="3">
    <source>
        <dbReference type="ARBA" id="ARBA00009400"/>
    </source>
</evidence>
<comment type="pathway">
    <text evidence="2">Cofactor biosynthesis; NAD(+) biosynthesis; nicotinate D-ribonucleotide from quinolinate: step 1/1.</text>
</comment>
<dbReference type="PIRSF" id="PIRSF006250">
    <property type="entry name" value="NadC_ModD"/>
    <property type="match status" value="1"/>
</dbReference>
<dbReference type="GO" id="GO:0004514">
    <property type="term" value="F:nicotinate-nucleotide diphosphorylase (carboxylating) activity"/>
    <property type="evidence" value="ECO:0007669"/>
    <property type="project" value="UniProtKB-EC"/>
</dbReference>
<dbReference type="InterPro" id="IPR004393">
    <property type="entry name" value="NadC"/>
</dbReference>
<gene>
    <name evidence="13" type="ORF">IQ217_16985</name>
</gene>
<dbReference type="SUPFAM" id="SSF54675">
    <property type="entry name" value="Nicotinate/Quinolinate PRTase N-terminal domain-like"/>
    <property type="match status" value="1"/>
</dbReference>
<dbReference type="CDD" id="cd01572">
    <property type="entry name" value="QPRTase"/>
    <property type="match status" value="1"/>
</dbReference>
<evidence type="ECO:0000256" key="2">
    <source>
        <dbReference type="ARBA" id="ARBA00004893"/>
    </source>
</evidence>
<evidence type="ECO:0000259" key="12">
    <source>
        <dbReference type="Pfam" id="PF02749"/>
    </source>
</evidence>
<sequence length="284" mass="30815">MTCLPPWIIIDPWLQQWLAEDIGRGDWSTQGLGLQHRGQACWVAKENGVMAGLPMAARIFQLLDPSMEFQGLDQEGKTVQSGTIIATMAGDLGSLLTGERVALNLVMGLSGIATMTRQYVQAIADYPSRFVDTRKTTPGLRVLEKYASRLGGAMNHRLGLDDAVMVKDNHIQAAGSITKAVQTLRQNLPYPLAIEVETSNLEEVEEAIGAQVEIIMLDNMDTETMAAAVKLIRQANPLIRIEASGNVTLANLTAIASTGVDFISSSAPITRSPWLDLSMQIVQN</sequence>
<comment type="similarity">
    <text evidence="3 10">Belongs to the NadC/ModD family.</text>
</comment>
<evidence type="ECO:0000313" key="14">
    <source>
        <dbReference type="Proteomes" id="UP000658720"/>
    </source>
</evidence>
<evidence type="ECO:0000313" key="13">
    <source>
        <dbReference type="EMBL" id="MBE9255498.1"/>
    </source>
</evidence>
<evidence type="ECO:0000256" key="8">
    <source>
        <dbReference type="ARBA" id="ARBA00033102"/>
    </source>
</evidence>
<dbReference type="InterPro" id="IPR022412">
    <property type="entry name" value="Quinolinate_PRibosylTrfase_N"/>
</dbReference>
<dbReference type="Proteomes" id="UP000658720">
    <property type="component" value="Unassembled WGS sequence"/>
</dbReference>
<dbReference type="InterPro" id="IPR027277">
    <property type="entry name" value="NadC/ModD"/>
</dbReference>
<comment type="caution">
    <text evidence="13">The sequence shown here is derived from an EMBL/GenBank/DDBJ whole genome shotgun (WGS) entry which is preliminary data.</text>
</comment>
<dbReference type="Pfam" id="PF02749">
    <property type="entry name" value="QRPTase_N"/>
    <property type="match status" value="1"/>
</dbReference>
<dbReference type="PANTHER" id="PTHR32179:SF3">
    <property type="entry name" value="NICOTINATE-NUCLEOTIDE PYROPHOSPHORYLASE [CARBOXYLATING]"/>
    <property type="match status" value="1"/>
</dbReference>
<comment type="function">
    <text evidence="1">Involved in the catabolism of quinolinic acid (QA).</text>
</comment>
<dbReference type="SUPFAM" id="SSF51690">
    <property type="entry name" value="Nicotinate/Quinolinate PRTase C-terminal domain-like"/>
    <property type="match status" value="1"/>
</dbReference>